<dbReference type="NCBIfam" id="TIGR01549">
    <property type="entry name" value="HAD-SF-IA-v1"/>
    <property type="match status" value="1"/>
</dbReference>
<dbReference type="NCBIfam" id="TIGR02252">
    <property type="entry name" value="DREG-2"/>
    <property type="match status" value="1"/>
</dbReference>
<evidence type="ECO:0000313" key="2">
    <source>
        <dbReference type="Proteomes" id="UP000675881"/>
    </source>
</evidence>
<dbReference type="InterPro" id="IPR044924">
    <property type="entry name" value="HAD-SF_hydro_IA_REG-2-like_cap"/>
</dbReference>
<dbReference type="InterPro" id="IPR019149">
    <property type="entry name" value="ABHD18"/>
</dbReference>
<dbReference type="PRINTS" id="PR00413">
    <property type="entry name" value="HADHALOGNASE"/>
</dbReference>
<dbReference type="Pfam" id="PF00702">
    <property type="entry name" value="Hydrolase"/>
    <property type="match status" value="1"/>
</dbReference>
<accession>A0A7R8D912</accession>
<dbReference type="SFLD" id="SFLDS00003">
    <property type="entry name" value="Haloacid_Dehalogenase"/>
    <property type="match status" value="1"/>
</dbReference>
<dbReference type="Gene3D" id="3.40.50.1820">
    <property type="entry name" value="alpha/beta hydrolase"/>
    <property type="match status" value="1"/>
</dbReference>
<dbReference type="SFLD" id="SFLDG01129">
    <property type="entry name" value="C1.5:_HAD__Beta-PGM__Phosphata"/>
    <property type="match status" value="1"/>
</dbReference>
<evidence type="ECO:0000313" key="1">
    <source>
        <dbReference type="EMBL" id="CAF3039585.1"/>
    </source>
</evidence>
<dbReference type="EMBL" id="HG994588">
    <property type="protein sequence ID" value="CAF3039585.1"/>
    <property type="molecule type" value="Genomic_DNA"/>
</dbReference>
<dbReference type="OrthoDB" id="9987145at2759"/>
<keyword evidence="2" id="KW-1185">Reference proteome</keyword>
<dbReference type="InterPro" id="IPR023214">
    <property type="entry name" value="HAD_sf"/>
</dbReference>
<dbReference type="Pfam" id="PF09752">
    <property type="entry name" value="ABHD18"/>
    <property type="match status" value="2"/>
</dbReference>
<dbReference type="InterPro" id="IPR006439">
    <property type="entry name" value="HAD-SF_hydro_IA"/>
</dbReference>
<dbReference type="InterPro" id="IPR036412">
    <property type="entry name" value="HAD-like_sf"/>
</dbReference>
<reference evidence="1" key="1">
    <citation type="submission" date="2021-02" db="EMBL/GenBank/DDBJ databases">
        <authorList>
            <person name="Bekaert M."/>
        </authorList>
    </citation>
    <scope>NUCLEOTIDE SEQUENCE</scope>
    <source>
        <strain evidence="1">IoA-00</strain>
    </source>
</reference>
<gene>
    <name evidence="1" type="ORF">LSAA_15022</name>
</gene>
<protein>
    <submittedName>
        <fullName evidence="1">(salmon louse) hypothetical protein</fullName>
    </submittedName>
</protein>
<dbReference type="PANTHER" id="PTHR13617:SF14">
    <property type="entry name" value="PROTEIN ABHD18"/>
    <property type="match status" value="1"/>
</dbReference>
<dbReference type="PANTHER" id="PTHR13617">
    <property type="entry name" value="PROTEIN ABHD18"/>
    <property type="match status" value="1"/>
</dbReference>
<dbReference type="Proteomes" id="UP000675881">
    <property type="component" value="Chromosome 9"/>
</dbReference>
<organism evidence="1 2">
    <name type="scientific">Lepeophtheirus salmonis</name>
    <name type="common">Salmon louse</name>
    <name type="synonym">Caligus salmonis</name>
    <dbReference type="NCBI Taxonomy" id="72036"/>
    <lineage>
        <taxon>Eukaryota</taxon>
        <taxon>Metazoa</taxon>
        <taxon>Ecdysozoa</taxon>
        <taxon>Arthropoda</taxon>
        <taxon>Crustacea</taxon>
        <taxon>Multicrustacea</taxon>
        <taxon>Hexanauplia</taxon>
        <taxon>Copepoda</taxon>
        <taxon>Siphonostomatoida</taxon>
        <taxon>Caligidae</taxon>
        <taxon>Lepeophtheirus</taxon>
    </lineage>
</organism>
<dbReference type="Gene3D" id="1.10.150.720">
    <property type="entry name" value="Haloacid dehalogenase-like hydrolase"/>
    <property type="match status" value="1"/>
</dbReference>
<proteinExistence type="predicted"/>
<sequence>MVVMLSVPLTTGQGTLIFRARSSIFLFEERSTSDLLELVASAYMRIGTKKIIELRRGCLPRVNHLDYPVDIHKEDSSHNDLRIVEGSFTSPFNDVAPELLPDPVQKCHFQAILPKSKAKEGGTPLVVQYAGTGDHYFWRRRHLMAFPLLRERGVASILIENPFYGLRKPPEQRRSTLRNVTDLLVMGACLIMESSVIYSLAQESWGYWPIVSHGISMGGHMAALVLHGHLHQEFLTESLPWDLLEEQYHNEVRYHDEIRKMIYPNEEALKKVISQYPPYTPEKKWSHLLNLSQSKLSSDKKFHAVEFMRGILDECTHFRNYSYPIDPSLIIIVASDIDAYQPKDGAQFFQEIWPGVEIRYIKGQGHVQSYLFQQSNFRKAIYDVIDKMVGKYSESNLSELKSQKTIILFMSRLRFVTLDLTGTIYKFAKPPHLIYKDIAQREGIVLNEDKIKSSFLDSHQKTKIDYPNFGHGSLSSSKQWWSYVVASTFEKSSIKEEDSDKIKFIADELYEHYTKPEAYFIYPDAKDFLLNLRSLNLQVAAISNSDKRIHSVLESLELKEYFDFILSSEEVGHMKPDFRIFKKAMKHVSGGPLSDSSCLHIGDDLDKDYLALKKDPRWKSFLIKREGPFPPNVRKKMRLLEA</sequence>
<dbReference type="InterPro" id="IPR011949">
    <property type="entry name" value="HAD-SF_hydro_IA_REG-2-like"/>
</dbReference>
<name>A0A7R8D912_LEPSM</name>
<dbReference type="SUPFAM" id="SSF56784">
    <property type="entry name" value="HAD-like"/>
    <property type="match status" value="1"/>
</dbReference>
<dbReference type="AlphaFoldDB" id="A0A7R8D912"/>
<dbReference type="SUPFAM" id="SSF53474">
    <property type="entry name" value="alpha/beta-Hydrolases"/>
    <property type="match status" value="1"/>
</dbReference>
<dbReference type="Gene3D" id="3.40.50.1000">
    <property type="entry name" value="HAD superfamily/HAD-like"/>
    <property type="match status" value="1"/>
</dbReference>
<dbReference type="InterPro" id="IPR029058">
    <property type="entry name" value="AB_hydrolase_fold"/>
</dbReference>